<gene>
    <name evidence="3" type="ORF">CEUR00632_LOCUS18510</name>
</gene>
<dbReference type="EMBL" id="HBEC01039803">
    <property type="protein sequence ID" value="CAD8306269.1"/>
    <property type="molecule type" value="Transcribed_RNA"/>
</dbReference>
<protein>
    <recommendedName>
        <fullName evidence="4">BZIP domain-containing protein</fullName>
    </recommendedName>
</protein>
<reference evidence="3" key="1">
    <citation type="submission" date="2021-01" db="EMBL/GenBank/DDBJ databases">
        <authorList>
            <person name="Corre E."/>
            <person name="Pelletier E."/>
            <person name="Niang G."/>
            <person name="Scheremetjew M."/>
            <person name="Finn R."/>
            <person name="Kale V."/>
            <person name="Holt S."/>
            <person name="Cochrane G."/>
            <person name="Meng A."/>
            <person name="Brown T."/>
            <person name="Cohen L."/>
        </authorList>
    </citation>
    <scope>NUCLEOTIDE SEQUENCE</scope>
    <source>
        <strain evidence="3">CCMP219</strain>
    </source>
</reference>
<evidence type="ECO:0000256" key="1">
    <source>
        <dbReference type="SAM" id="Coils"/>
    </source>
</evidence>
<feature type="region of interest" description="Disordered" evidence="2">
    <location>
        <begin position="1"/>
        <end position="44"/>
    </location>
</feature>
<evidence type="ECO:0008006" key="4">
    <source>
        <dbReference type="Google" id="ProtNLM"/>
    </source>
</evidence>
<organism evidence="3">
    <name type="scientific">Chlamydomonas euryale</name>
    <dbReference type="NCBI Taxonomy" id="1486919"/>
    <lineage>
        <taxon>Eukaryota</taxon>
        <taxon>Viridiplantae</taxon>
        <taxon>Chlorophyta</taxon>
        <taxon>core chlorophytes</taxon>
        <taxon>Chlorophyceae</taxon>
        <taxon>CS clade</taxon>
        <taxon>Chlamydomonadales</taxon>
        <taxon>Chlamydomonadaceae</taxon>
        <taxon>Chlamydomonas</taxon>
    </lineage>
</organism>
<feature type="coiled-coil region" evidence="1">
    <location>
        <begin position="47"/>
        <end position="112"/>
    </location>
</feature>
<sequence>MSAVATAGGAESADNLTMGEDGQPSRKKRTRNATQMEHNRVAQQKYRERKKLENRDLQQAVDMLTAELAAMKALEMRAATLEHAHRALGAQLAGSEAELAALRVEVAEKNATISRQVDQLAGQSETIASQQRVILDQHAKLRMQEEIIANLKERLRVNIEDAYNSAHQLVNPDPASVCAKMHAAVRTALESAKDMEGLQDTLQVLSKLPDSMVVEICKNILRTCRDLWPDLAARFDARFPQFAACAARASAGSCATAVGTLG</sequence>
<accession>A0A7R9VVM4</accession>
<evidence type="ECO:0000256" key="2">
    <source>
        <dbReference type="SAM" id="MobiDB-lite"/>
    </source>
</evidence>
<dbReference type="AlphaFoldDB" id="A0A7R9VVM4"/>
<proteinExistence type="predicted"/>
<keyword evidence="1" id="KW-0175">Coiled coil</keyword>
<evidence type="ECO:0000313" key="3">
    <source>
        <dbReference type="EMBL" id="CAD8306269.1"/>
    </source>
</evidence>
<name>A0A7R9VVM4_9CHLO</name>